<keyword evidence="3" id="KW-1185">Reference proteome</keyword>
<feature type="transmembrane region" description="Helical" evidence="1">
    <location>
        <begin position="80"/>
        <end position="100"/>
    </location>
</feature>
<feature type="transmembrane region" description="Helical" evidence="1">
    <location>
        <begin position="7"/>
        <end position="24"/>
    </location>
</feature>
<evidence type="ECO:0000256" key="1">
    <source>
        <dbReference type="SAM" id="Phobius"/>
    </source>
</evidence>
<organism evidence="2 3">
    <name type="scientific">Persephonella atlantica</name>
    <dbReference type="NCBI Taxonomy" id="2699429"/>
    <lineage>
        <taxon>Bacteria</taxon>
        <taxon>Pseudomonadati</taxon>
        <taxon>Aquificota</taxon>
        <taxon>Aquificia</taxon>
        <taxon>Aquificales</taxon>
        <taxon>Hydrogenothermaceae</taxon>
        <taxon>Persephonella</taxon>
    </lineage>
</organism>
<accession>A0ABS1GL65</accession>
<evidence type="ECO:0000313" key="3">
    <source>
        <dbReference type="Proteomes" id="UP000772812"/>
    </source>
</evidence>
<protein>
    <submittedName>
        <fullName evidence="2">Uncharacterized protein</fullName>
    </submittedName>
</protein>
<dbReference type="RefSeq" id="WP_200675002.1">
    <property type="nucleotide sequence ID" value="NZ_JAACYA010000002.1"/>
</dbReference>
<keyword evidence="1" id="KW-0472">Membrane</keyword>
<sequence length="235" mass="27147">MKISQAVFGFVLLFFSGITLYGTYEDRNWNVFFVALAFFIMGIIYISLDLSNYSKFIKTLRWKNGGKKLMLTVSDREGVAFFRDIFSLFLIFGIGLFVFIKYYNGFGFYFFILSIIIATIYSFRKPIPGLFKDGKYLGEVHKAFLSINDGISIGKRDNIKPIGILRIFKNGEEIARLALTAEGFMELKPDKIKNVFPEISGNIEKFEDKTIFRVDDFVLEYNIPPEINVYITVYN</sequence>
<keyword evidence="1" id="KW-1133">Transmembrane helix</keyword>
<dbReference type="EMBL" id="JAACYA010000002">
    <property type="protein sequence ID" value="MBK3333387.1"/>
    <property type="molecule type" value="Genomic_DNA"/>
</dbReference>
<feature type="transmembrane region" description="Helical" evidence="1">
    <location>
        <begin position="106"/>
        <end position="123"/>
    </location>
</feature>
<dbReference type="Proteomes" id="UP000772812">
    <property type="component" value="Unassembled WGS sequence"/>
</dbReference>
<name>A0ABS1GL65_9AQUI</name>
<proteinExistence type="predicted"/>
<comment type="caution">
    <text evidence="2">The sequence shown here is derived from an EMBL/GenBank/DDBJ whole genome shotgun (WGS) entry which is preliminary data.</text>
</comment>
<reference evidence="2 3" key="1">
    <citation type="journal article" date="2021" name="Syst. Appl. Microbiol.">
        <title>Persephonella atlantica sp. nov.: How to adapt to physico-chemical gradients in high temperature hydrothermal habitats.</title>
        <authorList>
            <person name="Francois D.X."/>
            <person name="Godfroy A."/>
            <person name="Mathien C."/>
            <person name="Aube J."/>
            <person name="Cathalot C."/>
            <person name="Lesongeur F."/>
            <person name="L'Haridon S."/>
            <person name="Philippon X."/>
            <person name="Roussel E.G."/>
        </authorList>
    </citation>
    <scope>NUCLEOTIDE SEQUENCE [LARGE SCALE GENOMIC DNA]</scope>
    <source>
        <strain evidence="2 3">MO1340</strain>
    </source>
</reference>
<evidence type="ECO:0000313" key="2">
    <source>
        <dbReference type="EMBL" id="MBK3333387.1"/>
    </source>
</evidence>
<feature type="transmembrane region" description="Helical" evidence="1">
    <location>
        <begin position="30"/>
        <end position="48"/>
    </location>
</feature>
<keyword evidence="1" id="KW-0812">Transmembrane</keyword>
<gene>
    <name evidence="2" type="ORF">GWK41_09955</name>
</gene>